<dbReference type="AlphaFoldDB" id="A0A974CS20"/>
<sequence length="105" mass="12132">MARGGQGEGFRLKRPPHWTLIGHIVKLQLVSWGPNDWMKQMYQCRFRQCDPQICSRDPQTPNDLRHRYFLLPSVGLWVIDCLCPRGGWNTASVHQGMGGSTIYYN</sequence>
<evidence type="ECO:0000313" key="2">
    <source>
        <dbReference type="Proteomes" id="UP000694892"/>
    </source>
</evidence>
<dbReference type="EMBL" id="CM004476">
    <property type="protein sequence ID" value="OCT77321.1"/>
    <property type="molecule type" value="Genomic_DNA"/>
</dbReference>
<dbReference type="Proteomes" id="UP000694892">
    <property type="component" value="Chromosome 6L"/>
</dbReference>
<evidence type="ECO:0000313" key="1">
    <source>
        <dbReference type="EMBL" id="OCT77321.1"/>
    </source>
</evidence>
<proteinExistence type="predicted"/>
<name>A0A974CS20_XENLA</name>
<reference evidence="2" key="1">
    <citation type="journal article" date="2016" name="Nature">
        <title>Genome evolution in the allotetraploid frog Xenopus laevis.</title>
        <authorList>
            <person name="Session A.M."/>
            <person name="Uno Y."/>
            <person name="Kwon T."/>
            <person name="Chapman J.A."/>
            <person name="Toyoda A."/>
            <person name="Takahashi S."/>
            <person name="Fukui A."/>
            <person name="Hikosaka A."/>
            <person name="Suzuki A."/>
            <person name="Kondo M."/>
            <person name="van Heeringen S.J."/>
            <person name="Quigley I."/>
            <person name="Heinz S."/>
            <person name="Ogino H."/>
            <person name="Ochi H."/>
            <person name="Hellsten U."/>
            <person name="Lyons J.B."/>
            <person name="Simakov O."/>
            <person name="Putnam N."/>
            <person name="Stites J."/>
            <person name="Kuroki Y."/>
            <person name="Tanaka T."/>
            <person name="Michiue T."/>
            <person name="Watanabe M."/>
            <person name="Bogdanovic O."/>
            <person name="Lister R."/>
            <person name="Georgiou G."/>
            <person name="Paranjpe S.S."/>
            <person name="van Kruijsbergen I."/>
            <person name="Shu S."/>
            <person name="Carlson J."/>
            <person name="Kinoshita T."/>
            <person name="Ohta Y."/>
            <person name="Mawaribuchi S."/>
            <person name="Jenkins J."/>
            <person name="Grimwood J."/>
            <person name="Schmutz J."/>
            <person name="Mitros T."/>
            <person name="Mozaffari S.V."/>
            <person name="Suzuki Y."/>
            <person name="Haramoto Y."/>
            <person name="Yamamoto T.S."/>
            <person name="Takagi C."/>
            <person name="Heald R."/>
            <person name="Miller K."/>
            <person name="Haudenschild C."/>
            <person name="Kitzman J."/>
            <person name="Nakayama T."/>
            <person name="Izutsu Y."/>
            <person name="Robert J."/>
            <person name="Fortriede J."/>
            <person name="Burns K."/>
            <person name="Lotay V."/>
            <person name="Karimi K."/>
            <person name="Yasuoka Y."/>
            <person name="Dichmann D.S."/>
            <person name="Flajnik M.F."/>
            <person name="Houston D.W."/>
            <person name="Shendure J."/>
            <person name="DuPasquier L."/>
            <person name="Vize P.D."/>
            <person name="Zorn A.M."/>
            <person name="Ito M."/>
            <person name="Marcotte E.M."/>
            <person name="Wallingford J.B."/>
            <person name="Ito Y."/>
            <person name="Asashima M."/>
            <person name="Ueno N."/>
            <person name="Matsuda Y."/>
            <person name="Veenstra G.J."/>
            <person name="Fujiyama A."/>
            <person name="Harland R.M."/>
            <person name="Taira M."/>
            <person name="Rokhsar D.S."/>
        </authorList>
    </citation>
    <scope>NUCLEOTIDE SEQUENCE [LARGE SCALE GENOMIC DNA]</scope>
    <source>
        <strain evidence="2">J</strain>
    </source>
</reference>
<accession>A0A974CS20</accession>
<gene>
    <name evidence="1" type="ORF">XELAEV_18032521mg</name>
</gene>
<protein>
    <submittedName>
        <fullName evidence="1">Uncharacterized protein</fullName>
    </submittedName>
</protein>
<organism evidence="1 2">
    <name type="scientific">Xenopus laevis</name>
    <name type="common">African clawed frog</name>
    <dbReference type="NCBI Taxonomy" id="8355"/>
    <lineage>
        <taxon>Eukaryota</taxon>
        <taxon>Metazoa</taxon>
        <taxon>Chordata</taxon>
        <taxon>Craniata</taxon>
        <taxon>Vertebrata</taxon>
        <taxon>Euteleostomi</taxon>
        <taxon>Amphibia</taxon>
        <taxon>Batrachia</taxon>
        <taxon>Anura</taxon>
        <taxon>Pipoidea</taxon>
        <taxon>Pipidae</taxon>
        <taxon>Xenopodinae</taxon>
        <taxon>Xenopus</taxon>
        <taxon>Xenopus</taxon>
    </lineage>
</organism>